<dbReference type="Gene3D" id="3.90.25.10">
    <property type="entry name" value="UDP-galactose 4-epimerase, domain 1"/>
    <property type="match status" value="1"/>
</dbReference>
<reference evidence="11" key="1">
    <citation type="submission" date="2018-10" db="EMBL/GenBank/DDBJ databases">
        <authorList>
            <consortium name="NARMS: The National Antimicrobial Resistance Monitoring System"/>
        </authorList>
    </citation>
    <scope>NUCLEOTIDE SEQUENCE [LARGE SCALE GENOMIC DNA]</scope>
    <source>
        <strain evidence="11">CVM N17EC0388</strain>
    </source>
</reference>
<dbReference type="UniPathway" id="UPA00214"/>
<evidence type="ECO:0000256" key="6">
    <source>
        <dbReference type="ARBA" id="ARBA00018569"/>
    </source>
</evidence>
<feature type="domain" description="NAD(P)-binding" evidence="10">
    <location>
        <begin position="4"/>
        <end position="324"/>
    </location>
</feature>
<protein>
    <recommendedName>
        <fullName evidence="6 9">UDP-glucose 4-epimerase</fullName>
        <ecNumber evidence="5 9">5.1.3.2</ecNumber>
    </recommendedName>
</protein>
<keyword evidence="9" id="KW-0119">Carbohydrate metabolism</keyword>
<dbReference type="Pfam" id="PF16363">
    <property type="entry name" value="GDP_Man_Dehyd"/>
    <property type="match status" value="1"/>
</dbReference>
<comment type="pathway">
    <text evidence="3 9">Carbohydrate metabolism; galactose metabolism.</text>
</comment>
<evidence type="ECO:0000256" key="3">
    <source>
        <dbReference type="ARBA" id="ARBA00004947"/>
    </source>
</evidence>
<dbReference type="InterPro" id="IPR016040">
    <property type="entry name" value="NAD(P)-bd_dom"/>
</dbReference>
<dbReference type="NCBIfam" id="TIGR01179">
    <property type="entry name" value="galE"/>
    <property type="match status" value="1"/>
</dbReference>
<proteinExistence type="inferred from homology"/>
<evidence type="ECO:0000256" key="9">
    <source>
        <dbReference type="RuleBase" id="RU366046"/>
    </source>
</evidence>
<dbReference type="Gene3D" id="3.40.50.720">
    <property type="entry name" value="NAD(P)-binding Rossmann-like Domain"/>
    <property type="match status" value="1"/>
</dbReference>
<dbReference type="GO" id="GO:0003978">
    <property type="term" value="F:UDP-glucose 4-epimerase activity"/>
    <property type="evidence" value="ECO:0007669"/>
    <property type="project" value="UniProtKB-UniRule"/>
</dbReference>
<dbReference type="InterPro" id="IPR036291">
    <property type="entry name" value="NAD(P)-bd_dom_sf"/>
</dbReference>
<dbReference type="SUPFAM" id="SSF51735">
    <property type="entry name" value="NAD(P)-binding Rossmann-fold domains"/>
    <property type="match status" value="1"/>
</dbReference>
<dbReference type="EMBL" id="RNRV01000008">
    <property type="protein sequence ID" value="MHO04061.1"/>
    <property type="molecule type" value="Genomic_DNA"/>
</dbReference>
<evidence type="ECO:0000256" key="2">
    <source>
        <dbReference type="ARBA" id="ARBA00001911"/>
    </source>
</evidence>
<evidence type="ECO:0000256" key="8">
    <source>
        <dbReference type="ARBA" id="ARBA00023235"/>
    </source>
</evidence>
<evidence type="ECO:0000313" key="11">
    <source>
        <dbReference type="EMBL" id="MHO04061.1"/>
    </source>
</evidence>
<comment type="cofactor">
    <cofactor evidence="2 9">
        <name>NAD(+)</name>
        <dbReference type="ChEBI" id="CHEBI:57540"/>
    </cofactor>
</comment>
<evidence type="ECO:0000256" key="1">
    <source>
        <dbReference type="ARBA" id="ARBA00000083"/>
    </source>
</evidence>
<comment type="catalytic activity">
    <reaction evidence="1 9">
        <text>UDP-alpha-D-glucose = UDP-alpha-D-galactose</text>
        <dbReference type="Rhea" id="RHEA:22168"/>
        <dbReference type="ChEBI" id="CHEBI:58885"/>
        <dbReference type="ChEBI" id="CHEBI:66914"/>
        <dbReference type="EC" id="5.1.3.2"/>
    </reaction>
</comment>
<evidence type="ECO:0000259" key="10">
    <source>
        <dbReference type="Pfam" id="PF16363"/>
    </source>
</evidence>
<sequence>MTILVTGGAGYIGSHTLVELLGAGQQVVVLDNLSNSSPESLKRVERITGKPVTFVEGDVLDRACLQQLFAAHKIESVIHFAGLKAVGESSQIPLTYYQNNITGTLVLCEEMAKAGVFRLVFSSSATVYGDPASVPLREDFPTSATNPYGRSKLMVEEILRDLSKSDPRWAIVLLRYFNPVGAHESGLIGEDPNGIPNNLLPYISQVGVGKLKELGVFGNDYPTPDGTGVRDYIHVVDLALGHLKALARIAADTGVFTYNLGTGQGYSVLQMIRAFEAASGRTIAYQIKPRRPGDIAECWAEPHKARDELGWQAERGLEQMMADTWRWQSQNPNGYGPAEKP</sequence>
<dbReference type="GO" id="GO:0006012">
    <property type="term" value="P:galactose metabolic process"/>
    <property type="evidence" value="ECO:0007669"/>
    <property type="project" value="UniProtKB-UniPathway"/>
</dbReference>
<name>A0A3L0WZN3_ECOLX</name>
<dbReference type="InterPro" id="IPR005886">
    <property type="entry name" value="UDP_G4E"/>
</dbReference>
<evidence type="ECO:0000256" key="4">
    <source>
        <dbReference type="ARBA" id="ARBA00007637"/>
    </source>
</evidence>
<accession>A0A3L0WZN3</accession>
<dbReference type="EC" id="5.1.3.2" evidence="5 9"/>
<keyword evidence="8 9" id="KW-0413">Isomerase</keyword>
<comment type="subunit">
    <text evidence="9">Homodimer.</text>
</comment>
<evidence type="ECO:0000256" key="7">
    <source>
        <dbReference type="ARBA" id="ARBA00023027"/>
    </source>
</evidence>
<evidence type="ECO:0000256" key="5">
    <source>
        <dbReference type="ARBA" id="ARBA00013189"/>
    </source>
</evidence>
<dbReference type="NCBIfam" id="NF007956">
    <property type="entry name" value="PRK10675.1"/>
    <property type="match status" value="1"/>
</dbReference>
<keyword evidence="7 9" id="KW-0520">NAD</keyword>
<dbReference type="PANTHER" id="PTHR43725:SF47">
    <property type="entry name" value="UDP-GLUCOSE 4-EPIMERASE"/>
    <property type="match status" value="1"/>
</dbReference>
<dbReference type="AlphaFoldDB" id="A0A3L0WZN3"/>
<organism evidence="11">
    <name type="scientific">Escherichia coli</name>
    <dbReference type="NCBI Taxonomy" id="562"/>
    <lineage>
        <taxon>Bacteria</taxon>
        <taxon>Pseudomonadati</taxon>
        <taxon>Pseudomonadota</taxon>
        <taxon>Gammaproteobacteria</taxon>
        <taxon>Enterobacterales</taxon>
        <taxon>Enterobacteriaceae</taxon>
        <taxon>Escherichia</taxon>
    </lineage>
</organism>
<comment type="caution">
    <text evidence="11">The sequence shown here is derived from an EMBL/GenBank/DDBJ whole genome shotgun (WGS) entry which is preliminary data.</text>
</comment>
<gene>
    <name evidence="11" type="primary">galE</name>
    <name evidence="11" type="ORF">D9F05_06705</name>
</gene>
<comment type="similarity">
    <text evidence="4 9">Belongs to the NAD(P)-dependent epimerase/dehydratase family.</text>
</comment>
<dbReference type="CDD" id="cd05247">
    <property type="entry name" value="UDP_G4E_1_SDR_e"/>
    <property type="match status" value="1"/>
</dbReference>
<dbReference type="GO" id="GO:0005829">
    <property type="term" value="C:cytosol"/>
    <property type="evidence" value="ECO:0007669"/>
    <property type="project" value="TreeGrafter"/>
</dbReference>
<dbReference type="PANTHER" id="PTHR43725">
    <property type="entry name" value="UDP-GLUCOSE 4-EPIMERASE"/>
    <property type="match status" value="1"/>
</dbReference>